<proteinExistence type="predicted"/>
<name>A0A1M5UK83_9GAMM</name>
<dbReference type="PANTHER" id="PTHR42850:SF4">
    <property type="entry name" value="ZINC-DEPENDENT ENDOPOLYPHOSPHATASE"/>
    <property type="match status" value="1"/>
</dbReference>
<dbReference type="Proteomes" id="UP000184268">
    <property type="component" value="Unassembled WGS sequence"/>
</dbReference>
<sequence length="273" mass="30491">MIERLDVPEGHTVLLVGDLHGHYGRLIEALRYLGYLRSRTRPRLFENITLVSLGDLVDRGPDSARLVNLFTSSDPGYKMVRGNHEQMVIDSGHCEDTAELHKVNGGRWFHDLEPDAQVEIRTKLARVPVAMEIRFSEASVVGAVHAEVPVLAGVTWSEWLNALDREEGLGELTREELVEKALWGREVSEMSKAPPVPGIDLVAMGHTAYLRGPRRDGNRLYLDTRAYQSEWPNCYLTLLALSVEEGELTQELLCCSFVDGVCELVSAPNEAQC</sequence>
<dbReference type="OrthoDB" id="5296354at2"/>
<reference evidence="2 3" key="1">
    <citation type="submission" date="2016-11" db="EMBL/GenBank/DDBJ databases">
        <authorList>
            <person name="Jaros S."/>
            <person name="Januszkiewicz K."/>
            <person name="Wedrychowicz H."/>
        </authorList>
    </citation>
    <scope>NUCLEOTIDE SEQUENCE [LARGE SCALE GENOMIC DNA]</scope>
    <source>
        <strain evidence="2 3">DSM 16917</strain>
    </source>
</reference>
<dbReference type="RefSeq" id="WP_067655021.1">
    <property type="nucleotide sequence ID" value="NZ_FQXG01000003.1"/>
</dbReference>
<evidence type="ECO:0000313" key="3">
    <source>
        <dbReference type="Proteomes" id="UP000184268"/>
    </source>
</evidence>
<dbReference type="Gene3D" id="3.60.21.10">
    <property type="match status" value="1"/>
</dbReference>
<evidence type="ECO:0000259" key="1">
    <source>
        <dbReference type="PROSITE" id="PS00125"/>
    </source>
</evidence>
<organism evidence="2 3">
    <name type="scientific">Ferrimonas marina</name>
    <dbReference type="NCBI Taxonomy" id="299255"/>
    <lineage>
        <taxon>Bacteria</taxon>
        <taxon>Pseudomonadati</taxon>
        <taxon>Pseudomonadota</taxon>
        <taxon>Gammaproteobacteria</taxon>
        <taxon>Alteromonadales</taxon>
        <taxon>Ferrimonadaceae</taxon>
        <taxon>Ferrimonas</taxon>
    </lineage>
</organism>
<dbReference type="STRING" id="299255.SAMN02745129_2612"/>
<dbReference type="SUPFAM" id="SSF56300">
    <property type="entry name" value="Metallo-dependent phosphatases"/>
    <property type="match status" value="1"/>
</dbReference>
<dbReference type="InterPro" id="IPR050126">
    <property type="entry name" value="Ap4A_hydrolase"/>
</dbReference>
<dbReference type="AlphaFoldDB" id="A0A1M5UK83"/>
<protein>
    <submittedName>
        <fullName evidence="2">Serine/threonine protein phosphatase 1</fullName>
    </submittedName>
</protein>
<dbReference type="GO" id="GO:0005737">
    <property type="term" value="C:cytoplasm"/>
    <property type="evidence" value="ECO:0007669"/>
    <property type="project" value="TreeGrafter"/>
</dbReference>
<dbReference type="GO" id="GO:0016791">
    <property type="term" value="F:phosphatase activity"/>
    <property type="evidence" value="ECO:0007669"/>
    <property type="project" value="TreeGrafter"/>
</dbReference>
<keyword evidence="3" id="KW-1185">Reference proteome</keyword>
<evidence type="ECO:0000313" key="2">
    <source>
        <dbReference type="EMBL" id="SHH63452.1"/>
    </source>
</evidence>
<dbReference type="InterPro" id="IPR004843">
    <property type="entry name" value="Calcineurin-like_PHP"/>
</dbReference>
<dbReference type="GO" id="GO:0110154">
    <property type="term" value="P:RNA decapping"/>
    <property type="evidence" value="ECO:0007669"/>
    <property type="project" value="TreeGrafter"/>
</dbReference>
<gene>
    <name evidence="2" type="ORF">SAMN02745129_2612</name>
</gene>
<feature type="domain" description="Serine/threonine specific protein phosphatases" evidence="1">
    <location>
        <begin position="80"/>
        <end position="85"/>
    </location>
</feature>
<dbReference type="PROSITE" id="PS00125">
    <property type="entry name" value="SER_THR_PHOSPHATASE"/>
    <property type="match status" value="1"/>
</dbReference>
<accession>A0A1M5UK83</accession>
<dbReference type="Pfam" id="PF00149">
    <property type="entry name" value="Metallophos"/>
    <property type="match status" value="1"/>
</dbReference>
<dbReference type="InterPro" id="IPR006186">
    <property type="entry name" value="Ser/Thr-sp_prot-phosphatase"/>
</dbReference>
<dbReference type="EMBL" id="FQXG01000003">
    <property type="protein sequence ID" value="SHH63452.1"/>
    <property type="molecule type" value="Genomic_DNA"/>
</dbReference>
<dbReference type="InterPro" id="IPR029052">
    <property type="entry name" value="Metallo-depent_PP-like"/>
</dbReference>
<dbReference type="GO" id="GO:0008803">
    <property type="term" value="F:bis(5'-nucleosyl)-tetraphosphatase (symmetrical) activity"/>
    <property type="evidence" value="ECO:0007669"/>
    <property type="project" value="TreeGrafter"/>
</dbReference>
<dbReference type="PANTHER" id="PTHR42850">
    <property type="entry name" value="METALLOPHOSPHOESTERASE"/>
    <property type="match status" value="1"/>
</dbReference>